<dbReference type="SUPFAM" id="SSF57667">
    <property type="entry name" value="beta-beta-alpha zinc fingers"/>
    <property type="match status" value="2"/>
</dbReference>
<evidence type="ECO:0000259" key="12">
    <source>
        <dbReference type="PROSITE" id="PS50157"/>
    </source>
</evidence>
<dbReference type="FunFam" id="3.30.160.60:FF:000621">
    <property type="entry name" value="FLT3-interacting zinc finger 1"/>
    <property type="match status" value="1"/>
</dbReference>
<dbReference type="PANTHER" id="PTHR16515">
    <property type="entry name" value="PR DOMAIN ZINC FINGER PROTEIN"/>
    <property type="match status" value="1"/>
</dbReference>
<keyword evidence="4" id="KW-0677">Repeat</keyword>
<dbReference type="FunFam" id="3.30.160.60:FF:000557">
    <property type="entry name" value="zinc finger and SCAN domain-containing protein 29"/>
    <property type="match status" value="1"/>
</dbReference>
<evidence type="ECO:0000313" key="14">
    <source>
        <dbReference type="Proteomes" id="UP000015102"/>
    </source>
</evidence>
<dbReference type="EMBL" id="CAQQ02168765">
    <property type="status" value="NOT_ANNOTATED_CDS"/>
    <property type="molecule type" value="Genomic_DNA"/>
</dbReference>
<dbReference type="PROSITE" id="PS00028">
    <property type="entry name" value="ZINC_FINGER_C2H2_1"/>
    <property type="match status" value="4"/>
</dbReference>
<dbReference type="FunFam" id="3.30.160.60:FF:001506">
    <property type="entry name" value="Zinc finger protein"/>
    <property type="match status" value="1"/>
</dbReference>
<organism evidence="13 14">
    <name type="scientific">Megaselia scalaris</name>
    <name type="common">Humpbacked fly</name>
    <name type="synonym">Phora scalaris</name>
    <dbReference type="NCBI Taxonomy" id="36166"/>
    <lineage>
        <taxon>Eukaryota</taxon>
        <taxon>Metazoa</taxon>
        <taxon>Ecdysozoa</taxon>
        <taxon>Arthropoda</taxon>
        <taxon>Hexapoda</taxon>
        <taxon>Insecta</taxon>
        <taxon>Pterygota</taxon>
        <taxon>Neoptera</taxon>
        <taxon>Endopterygota</taxon>
        <taxon>Diptera</taxon>
        <taxon>Brachycera</taxon>
        <taxon>Muscomorpha</taxon>
        <taxon>Platypezoidea</taxon>
        <taxon>Phoridae</taxon>
        <taxon>Megaseliini</taxon>
        <taxon>Megaselia</taxon>
    </lineage>
</organism>
<dbReference type="HOGENOM" id="CLU_1143689_0_0_1"/>
<reference evidence="13" key="2">
    <citation type="submission" date="2015-06" db="UniProtKB">
        <authorList>
            <consortium name="EnsemblMetazoa"/>
        </authorList>
    </citation>
    <scope>IDENTIFICATION</scope>
</reference>
<evidence type="ECO:0000256" key="6">
    <source>
        <dbReference type="ARBA" id="ARBA00022833"/>
    </source>
</evidence>
<evidence type="ECO:0000256" key="10">
    <source>
        <dbReference type="ARBA" id="ARBA00023242"/>
    </source>
</evidence>
<protein>
    <recommendedName>
        <fullName evidence="12">C2H2-type domain-containing protein</fullName>
    </recommendedName>
</protein>
<dbReference type="PANTHER" id="PTHR16515:SF49">
    <property type="entry name" value="GASTRULA ZINC FINGER PROTEIN XLCGF49.1-LIKE-RELATED"/>
    <property type="match status" value="1"/>
</dbReference>
<evidence type="ECO:0000256" key="3">
    <source>
        <dbReference type="ARBA" id="ARBA00022723"/>
    </source>
</evidence>
<evidence type="ECO:0000313" key="13">
    <source>
        <dbReference type="EnsemblMetazoa" id="MESCA011217-PA"/>
    </source>
</evidence>
<dbReference type="SMART" id="SM00355">
    <property type="entry name" value="ZnF_C2H2"/>
    <property type="match status" value="4"/>
</dbReference>
<dbReference type="InterPro" id="IPR050331">
    <property type="entry name" value="Zinc_finger"/>
</dbReference>
<sequence>MTNCETVIVQIAQDSNSNSEYDAKQSLLATSHHLLAQAAAVQAHTQVIPGIVHQVANGHTTVTLNPQSVVTATITTQQPQVLPPNSNQILLPNGTVNLTTNAPIAIGGSAGPQKPFQCHVCERKFRQLSTLTNHVKIHTGEKPYKCSICEKRFRQSSTLTNHLKIHTGEKPFKCTYCLKLFRQLSTLTNHLKIHTGEKPFECAVCKKQFRQSSTLNNHIKIHVMDKLYFPAFEIKEEVEEVEG</sequence>
<keyword evidence="8" id="KW-0238">DNA-binding</keyword>
<feature type="domain" description="C2H2-type" evidence="12">
    <location>
        <begin position="116"/>
        <end position="143"/>
    </location>
</feature>
<proteinExistence type="inferred from homology"/>
<evidence type="ECO:0000256" key="8">
    <source>
        <dbReference type="ARBA" id="ARBA00023125"/>
    </source>
</evidence>
<dbReference type="AlphaFoldDB" id="T1H4K5"/>
<evidence type="ECO:0000256" key="5">
    <source>
        <dbReference type="ARBA" id="ARBA00022771"/>
    </source>
</evidence>
<evidence type="ECO:0000256" key="4">
    <source>
        <dbReference type="ARBA" id="ARBA00022737"/>
    </source>
</evidence>
<evidence type="ECO:0000256" key="7">
    <source>
        <dbReference type="ARBA" id="ARBA00023015"/>
    </source>
</evidence>
<dbReference type="Gene3D" id="3.30.160.60">
    <property type="entry name" value="Classic Zinc Finger"/>
    <property type="match status" value="4"/>
</dbReference>
<keyword evidence="14" id="KW-1185">Reference proteome</keyword>
<name>T1H4K5_MEGSC</name>
<dbReference type="GO" id="GO:0010468">
    <property type="term" value="P:regulation of gene expression"/>
    <property type="evidence" value="ECO:0007669"/>
    <property type="project" value="TreeGrafter"/>
</dbReference>
<keyword evidence="7" id="KW-0805">Transcription regulation</keyword>
<dbReference type="InterPro" id="IPR013087">
    <property type="entry name" value="Znf_C2H2_type"/>
</dbReference>
<keyword evidence="9" id="KW-0804">Transcription</keyword>
<dbReference type="FunFam" id="3.30.160.60:FF:001573">
    <property type="entry name" value="Zinc finger protein 407"/>
    <property type="match status" value="1"/>
</dbReference>
<feature type="domain" description="C2H2-type" evidence="12">
    <location>
        <begin position="200"/>
        <end position="227"/>
    </location>
</feature>
<comment type="subcellular location">
    <subcellularLocation>
        <location evidence="1">Nucleus</location>
    </subcellularLocation>
</comment>
<accession>T1H4K5</accession>
<keyword evidence="10" id="KW-0539">Nucleus</keyword>
<keyword evidence="5 11" id="KW-0863">Zinc-finger</keyword>
<evidence type="ECO:0000256" key="11">
    <source>
        <dbReference type="PROSITE-ProRule" id="PRU00042"/>
    </source>
</evidence>
<evidence type="ECO:0000256" key="2">
    <source>
        <dbReference type="ARBA" id="ARBA00006991"/>
    </source>
</evidence>
<dbReference type="GO" id="GO:0005634">
    <property type="term" value="C:nucleus"/>
    <property type="evidence" value="ECO:0007669"/>
    <property type="project" value="UniProtKB-SubCell"/>
</dbReference>
<dbReference type="InterPro" id="IPR036236">
    <property type="entry name" value="Znf_C2H2_sf"/>
</dbReference>
<dbReference type="GO" id="GO:0003677">
    <property type="term" value="F:DNA binding"/>
    <property type="evidence" value="ECO:0007669"/>
    <property type="project" value="UniProtKB-KW"/>
</dbReference>
<feature type="domain" description="C2H2-type" evidence="12">
    <location>
        <begin position="144"/>
        <end position="171"/>
    </location>
</feature>
<dbReference type="STRING" id="36166.T1H4K5"/>
<dbReference type="EnsemblMetazoa" id="MESCA011217-RA">
    <property type="protein sequence ID" value="MESCA011217-PA"/>
    <property type="gene ID" value="MESCA011217"/>
</dbReference>
<dbReference type="GO" id="GO:0008270">
    <property type="term" value="F:zinc ion binding"/>
    <property type="evidence" value="ECO:0007669"/>
    <property type="project" value="UniProtKB-KW"/>
</dbReference>
<dbReference type="OMA" id="ICLIKIE"/>
<feature type="domain" description="C2H2-type" evidence="12">
    <location>
        <begin position="172"/>
        <end position="199"/>
    </location>
</feature>
<dbReference type="Pfam" id="PF00096">
    <property type="entry name" value="zf-C2H2"/>
    <property type="match status" value="4"/>
</dbReference>
<comment type="similarity">
    <text evidence="2">Belongs to the krueppel C2H2-type zinc-finger protein family.</text>
</comment>
<evidence type="ECO:0000256" key="9">
    <source>
        <dbReference type="ARBA" id="ARBA00023163"/>
    </source>
</evidence>
<dbReference type="PROSITE" id="PS50157">
    <property type="entry name" value="ZINC_FINGER_C2H2_2"/>
    <property type="match status" value="4"/>
</dbReference>
<dbReference type="Proteomes" id="UP000015102">
    <property type="component" value="Unassembled WGS sequence"/>
</dbReference>
<evidence type="ECO:0000256" key="1">
    <source>
        <dbReference type="ARBA" id="ARBA00004123"/>
    </source>
</evidence>
<reference evidence="14" key="1">
    <citation type="submission" date="2013-02" db="EMBL/GenBank/DDBJ databases">
        <authorList>
            <person name="Hughes D."/>
        </authorList>
    </citation>
    <scope>NUCLEOTIDE SEQUENCE</scope>
    <source>
        <strain>Durham</strain>
        <strain evidence="14">NC isolate 2 -- Noor lab</strain>
    </source>
</reference>
<keyword evidence="6" id="KW-0862">Zinc</keyword>
<keyword evidence="3" id="KW-0479">Metal-binding</keyword>